<dbReference type="GO" id="GO:0008017">
    <property type="term" value="F:microtubule binding"/>
    <property type="evidence" value="ECO:0007669"/>
    <property type="project" value="InterPro"/>
</dbReference>
<dbReference type="GO" id="GO:0000278">
    <property type="term" value="P:mitotic cell cycle"/>
    <property type="evidence" value="ECO:0007669"/>
    <property type="project" value="TreeGrafter"/>
</dbReference>
<dbReference type="GO" id="GO:0051301">
    <property type="term" value="P:cell division"/>
    <property type="evidence" value="ECO:0007669"/>
    <property type="project" value="InterPro"/>
</dbReference>
<gene>
    <name evidence="4" type="ORF">KQX54_001731</name>
</gene>
<dbReference type="GO" id="GO:0007059">
    <property type="term" value="P:chromosome segregation"/>
    <property type="evidence" value="ECO:0007669"/>
    <property type="project" value="InterPro"/>
</dbReference>
<sequence>MEETSLESVLRSKLIKIYNLTTATNFIKHKSELDVVRSELKPTVDSIKIQISCLKQKFEYMKEQNRGIENLIQLLDTYNEKVSHMLGNFPPSLNITAKDDKKVEQKNNANSVLVEQKFTPAKPNTVIDPTEFLPFQKDCKKTLFKDNEDSYQIELLNTIEFSKIPKYMIGRHTLTHINDFITAINQILKSKYSLLNLGKVGARKKGELDLYLHFKKEETDVYPNKERKYFFTGEDYYRETKTKLDKMKLNNLTILRHCKRIKEVRIGKVVIYEVITN</sequence>
<name>A0AAV7J462_COTGL</name>
<evidence type="ECO:0000256" key="1">
    <source>
        <dbReference type="ARBA" id="ARBA00006836"/>
    </source>
</evidence>
<dbReference type="Pfam" id="PF07160">
    <property type="entry name" value="SKA1"/>
    <property type="match status" value="1"/>
</dbReference>
<proteinExistence type="inferred from homology"/>
<dbReference type="InterPro" id="IPR042031">
    <property type="entry name" value="SKA1_MBD_sf"/>
</dbReference>
<dbReference type="Proteomes" id="UP000826195">
    <property type="component" value="Unassembled WGS sequence"/>
</dbReference>
<dbReference type="GO" id="GO:0005876">
    <property type="term" value="C:spindle microtubule"/>
    <property type="evidence" value="ECO:0007669"/>
    <property type="project" value="TreeGrafter"/>
</dbReference>
<dbReference type="GO" id="GO:0031110">
    <property type="term" value="P:regulation of microtubule polymerization or depolymerization"/>
    <property type="evidence" value="ECO:0007669"/>
    <property type="project" value="TreeGrafter"/>
</dbReference>
<dbReference type="GO" id="GO:0072686">
    <property type="term" value="C:mitotic spindle"/>
    <property type="evidence" value="ECO:0007669"/>
    <property type="project" value="TreeGrafter"/>
</dbReference>
<dbReference type="Gene3D" id="1.10.10.1890">
    <property type="entry name" value="Ska1 microtubule binding domain-like"/>
    <property type="match status" value="1"/>
</dbReference>
<keyword evidence="5" id="KW-1185">Reference proteome</keyword>
<dbReference type="PANTHER" id="PTHR28573:SF1">
    <property type="entry name" value="SPINDLE AND KINETOCHORE-ASSOCIATED PROTEIN 1"/>
    <property type="match status" value="1"/>
</dbReference>
<comment type="caution">
    <text evidence="4">The sequence shown here is derived from an EMBL/GenBank/DDBJ whole genome shotgun (WGS) entry which is preliminary data.</text>
</comment>
<dbReference type="PANTHER" id="PTHR28573">
    <property type="entry name" value="SPINDLE AND KINETOCHORE-ASSOCIATED PROTEIN 1"/>
    <property type="match status" value="1"/>
</dbReference>
<dbReference type="InterPro" id="IPR009829">
    <property type="entry name" value="SKA1"/>
</dbReference>
<dbReference type="EMBL" id="JAHXZJ010000001">
    <property type="protein sequence ID" value="KAH0566557.1"/>
    <property type="molecule type" value="Genomic_DNA"/>
</dbReference>
<evidence type="ECO:0000313" key="5">
    <source>
        <dbReference type="Proteomes" id="UP000826195"/>
    </source>
</evidence>
<dbReference type="GO" id="GO:0000940">
    <property type="term" value="C:outer kinetochore"/>
    <property type="evidence" value="ECO:0007669"/>
    <property type="project" value="TreeGrafter"/>
</dbReference>
<dbReference type="AlphaFoldDB" id="A0AAV7J462"/>
<protein>
    <recommendedName>
        <fullName evidence="2">SKA complex subunit 1</fullName>
    </recommendedName>
    <alternativeName>
        <fullName evidence="3">Spindle and kinetochore-associated protein 1</fullName>
    </alternativeName>
</protein>
<comment type="similarity">
    <text evidence="1">Belongs to the SKA1 family.</text>
</comment>
<organism evidence="4 5">
    <name type="scientific">Cotesia glomerata</name>
    <name type="common">Lepidopteran parasitic wasp</name>
    <name type="synonym">Apanteles glomeratus</name>
    <dbReference type="NCBI Taxonomy" id="32391"/>
    <lineage>
        <taxon>Eukaryota</taxon>
        <taxon>Metazoa</taxon>
        <taxon>Ecdysozoa</taxon>
        <taxon>Arthropoda</taxon>
        <taxon>Hexapoda</taxon>
        <taxon>Insecta</taxon>
        <taxon>Pterygota</taxon>
        <taxon>Neoptera</taxon>
        <taxon>Endopterygota</taxon>
        <taxon>Hymenoptera</taxon>
        <taxon>Apocrita</taxon>
        <taxon>Ichneumonoidea</taxon>
        <taxon>Braconidae</taxon>
        <taxon>Microgastrinae</taxon>
        <taxon>Cotesia</taxon>
    </lineage>
</organism>
<evidence type="ECO:0000313" key="4">
    <source>
        <dbReference type="EMBL" id="KAH0566557.1"/>
    </source>
</evidence>
<reference evidence="4 5" key="1">
    <citation type="journal article" date="2021" name="J. Hered.">
        <title>A chromosome-level genome assembly of the parasitoid wasp, Cotesia glomerata (Hymenoptera: Braconidae).</title>
        <authorList>
            <person name="Pinto B.J."/>
            <person name="Weis J.J."/>
            <person name="Gamble T."/>
            <person name="Ode P.J."/>
            <person name="Paul R."/>
            <person name="Zaspel J.M."/>
        </authorList>
    </citation>
    <scope>NUCLEOTIDE SEQUENCE [LARGE SCALE GENOMIC DNA]</scope>
    <source>
        <strain evidence="4">CgM1</strain>
    </source>
</reference>
<evidence type="ECO:0000256" key="2">
    <source>
        <dbReference type="ARBA" id="ARBA00047182"/>
    </source>
</evidence>
<accession>A0AAV7J462</accession>
<evidence type="ECO:0000256" key="3">
    <source>
        <dbReference type="ARBA" id="ARBA00047202"/>
    </source>
</evidence>